<dbReference type="AlphaFoldDB" id="A0A928V447"/>
<dbReference type="EMBL" id="PRDL01000001">
    <property type="protein sequence ID" value="MBE8717498.1"/>
    <property type="molecule type" value="Genomic_DNA"/>
</dbReference>
<accession>A0A928V447</accession>
<organism evidence="1 2">
    <name type="scientific">Cellvibrio polysaccharolyticus</name>
    <dbReference type="NCBI Taxonomy" id="2082724"/>
    <lineage>
        <taxon>Bacteria</taxon>
        <taxon>Pseudomonadati</taxon>
        <taxon>Pseudomonadota</taxon>
        <taxon>Gammaproteobacteria</taxon>
        <taxon>Cellvibrionales</taxon>
        <taxon>Cellvibrionaceae</taxon>
        <taxon>Cellvibrio</taxon>
    </lineage>
</organism>
<proteinExistence type="predicted"/>
<gene>
    <name evidence="1" type="ORF">C4F51_09880</name>
</gene>
<name>A0A928V447_9GAMM</name>
<dbReference type="Proteomes" id="UP000652567">
    <property type="component" value="Unassembled WGS sequence"/>
</dbReference>
<comment type="caution">
    <text evidence="1">The sequence shown here is derived from an EMBL/GenBank/DDBJ whole genome shotgun (WGS) entry which is preliminary data.</text>
</comment>
<protein>
    <submittedName>
        <fullName evidence="1">Uncharacterized protein</fullName>
    </submittedName>
</protein>
<keyword evidence="2" id="KW-1185">Reference proteome</keyword>
<sequence>MFLGGNNLCHDYKNDFLGFAPVKALASALQAEGIEVTVVLDKFIGPRNKRLSFSKAEASLRPDIDVQQVRRLNRSADARLFRMACTNTDWMVSKENYEELSDLAAMPDNRVLFIYLKNSVIEIEAL</sequence>
<reference evidence="1" key="1">
    <citation type="submission" date="2018-07" db="EMBL/GenBank/DDBJ databases">
        <title>Genome assembly of strain Ka43.</title>
        <authorList>
            <person name="Kukolya J."/>
            <person name="Nagy I."/>
            <person name="Horvath B."/>
            <person name="Toth A."/>
        </authorList>
    </citation>
    <scope>NUCLEOTIDE SEQUENCE</scope>
    <source>
        <strain evidence="1">KB43</strain>
    </source>
</reference>
<evidence type="ECO:0000313" key="2">
    <source>
        <dbReference type="Proteomes" id="UP000652567"/>
    </source>
</evidence>
<evidence type="ECO:0000313" key="1">
    <source>
        <dbReference type="EMBL" id="MBE8717498.1"/>
    </source>
</evidence>